<feature type="domain" description="YqaJ viral recombinase" evidence="1">
    <location>
        <begin position="72"/>
        <end position="213"/>
    </location>
</feature>
<dbReference type="Pfam" id="PF09588">
    <property type="entry name" value="YqaJ"/>
    <property type="match status" value="1"/>
</dbReference>
<dbReference type="InterPro" id="IPR051703">
    <property type="entry name" value="NF-kappa-B_Signaling_Reg"/>
</dbReference>
<dbReference type="Gene3D" id="3.90.320.10">
    <property type="match status" value="1"/>
</dbReference>
<organism evidence="2 3">
    <name type="scientific">Adiantum capillus-veneris</name>
    <name type="common">Maidenhair fern</name>
    <dbReference type="NCBI Taxonomy" id="13818"/>
    <lineage>
        <taxon>Eukaryota</taxon>
        <taxon>Viridiplantae</taxon>
        <taxon>Streptophyta</taxon>
        <taxon>Embryophyta</taxon>
        <taxon>Tracheophyta</taxon>
        <taxon>Polypodiopsida</taxon>
        <taxon>Polypodiidae</taxon>
        <taxon>Polypodiales</taxon>
        <taxon>Pteridineae</taxon>
        <taxon>Pteridaceae</taxon>
        <taxon>Vittarioideae</taxon>
        <taxon>Adiantum</taxon>
    </lineage>
</organism>
<keyword evidence="3" id="KW-1185">Reference proteome</keyword>
<reference evidence="2" key="1">
    <citation type="submission" date="2021-01" db="EMBL/GenBank/DDBJ databases">
        <title>Adiantum capillus-veneris genome.</title>
        <authorList>
            <person name="Fang Y."/>
            <person name="Liao Q."/>
        </authorList>
    </citation>
    <scope>NUCLEOTIDE SEQUENCE</scope>
    <source>
        <strain evidence="2">H3</strain>
        <tissue evidence="2">Leaf</tissue>
    </source>
</reference>
<dbReference type="EMBL" id="JABFUD020000015">
    <property type="protein sequence ID" value="KAI5069396.1"/>
    <property type="molecule type" value="Genomic_DNA"/>
</dbReference>
<dbReference type="InterPro" id="IPR017482">
    <property type="entry name" value="Lambda-type_endonuclease"/>
</dbReference>
<dbReference type="PANTHER" id="PTHR46609:SF6">
    <property type="entry name" value="EXONUCLEASE, PHAGE-TYPE_RECB, C-TERMINAL DOMAIN-CONTAINING PROTEIN-RELATED"/>
    <property type="match status" value="1"/>
</dbReference>
<proteinExistence type="predicted"/>
<sequence length="359" mass="40175">MHLISMLYLCKSSPTLFPVVRCSISSGRFCTLGLSTPPLNADCPTGGIIHVQEGILALSPISAQDVKQRSDEWHELRHHRLTASSFSTALGFWGINRRVELWEEKVGLREPFAGNPATEWGSTQEAFAMETYQKLTGNVVQSLGFKIYNEGDDVQEWLGASPDGLIDEGASGIYEKGGVLEVKCPHNKGRPELCVPWTAVPYYYMPQAQGLMEILDRDWLDLYVWTLNGSTVFRVVRDADYWALLYGVLSDFWWANVVPAKQSLLLQKNVNVTIFRPVGVHRKPVNVINSSKCGKSVEHRCEKERKQEIGRRTLSGPDICGHHVHQFVHYVVACNCTKGLFAMRAVTKPSAQIESLVSL</sequence>
<dbReference type="PANTHER" id="PTHR46609">
    <property type="entry name" value="EXONUCLEASE, PHAGE-TYPE/RECB, C-TERMINAL DOMAIN-CONTAINING PROTEIN"/>
    <property type="match status" value="1"/>
</dbReference>
<dbReference type="InterPro" id="IPR011335">
    <property type="entry name" value="Restrct_endonuc-II-like"/>
</dbReference>
<dbReference type="Proteomes" id="UP000886520">
    <property type="component" value="Chromosome 15"/>
</dbReference>
<protein>
    <recommendedName>
        <fullName evidence="1">YqaJ viral recombinase domain-containing protein</fullName>
    </recommendedName>
</protein>
<gene>
    <name evidence="2" type="ORF">GOP47_0015697</name>
</gene>
<evidence type="ECO:0000313" key="3">
    <source>
        <dbReference type="Proteomes" id="UP000886520"/>
    </source>
</evidence>
<dbReference type="AlphaFoldDB" id="A0A9D4UK75"/>
<dbReference type="CDD" id="cd22343">
    <property type="entry name" value="PDDEXK_lambda_exonuclease-like"/>
    <property type="match status" value="1"/>
</dbReference>
<evidence type="ECO:0000313" key="2">
    <source>
        <dbReference type="EMBL" id="KAI5069396.1"/>
    </source>
</evidence>
<dbReference type="InterPro" id="IPR019080">
    <property type="entry name" value="YqaJ_viral_recombinase"/>
</dbReference>
<dbReference type="InterPro" id="IPR011604">
    <property type="entry name" value="PDDEXK-like_dom_sf"/>
</dbReference>
<dbReference type="OrthoDB" id="421276at2759"/>
<name>A0A9D4UK75_ADICA</name>
<dbReference type="SUPFAM" id="SSF52980">
    <property type="entry name" value="Restriction endonuclease-like"/>
    <property type="match status" value="1"/>
</dbReference>
<accession>A0A9D4UK75</accession>
<comment type="caution">
    <text evidence="2">The sequence shown here is derived from an EMBL/GenBank/DDBJ whole genome shotgun (WGS) entry which is preliminary data.</text>
</comment>
<dbReference type="GO" id="GO:0006281">
    <property type="term" value="P:DNA repair"/>
    <property type="evidence" value="ECO:0007669"/>
    <property type="project" value="UniProtKB-ARBA"/>
</dbReference>
<evidence type="ECO:0000259" key="1">
    <source>
        <dbReference type="Pfam" id="PF09588"/>
    </source>
</evidence>
<dbReference type="NCBIfam" id="TIGR03033">
    <property type="entry name" value="phage_rel_nuc"/>
    <property type="match status" value="1"/>
</dbReference>